<evidence type="ECO:0000313" key="2">
    <source>
        <dbReference type="Proteomes" id="UP001161325"/>
    </source>
</evidence>
<proteinExistence type="predicted"/>
<accession>A0AA37Q4B6</accession>
<protein>
    <submittedName>
        <fullName evidence="1">Uncharacterized protein</fullName>
    </submittedName>
</protein>
<name>A0AA37Q4B6_9BACT</name>
<reference evidence="1" key="1">
    <citation type="submission" date="2022-08" db="EMBL/GenBank/DDBJ databases">
        <title>Draft genome sequencing of Roseisolibacter agri AW1220.</title>
        <authorList>
            <person name="Tobiishi Y."/>
            <person name="Tonouchi A."/>
        </authorList>
    </citation>
    <scope>NUCLEOTIDE SEQUENCE</scope>
    <source>
        <strain evidence="1">AW1220</strain>
    </source>
</reference>
<dbReference type="RefSeq" id="WP_284350786.1">
    <property type="nucleotide sequence ID" value="NZ_BRXS01000004.1"/>
</dbReference>
<comment type="caution">
    <text evidence="1">The sequence shown here is derived from an EMBL/GenBank/DDBJ whole genome shotgun (WGS) entry which is preliminary data.</text>
</comment>
<organism evidence="1 2">
    <name type="scientific">Roseisolibacter agri</name>
    <dbReference type="NCBI Taxonomy" id="2014610"/>
    <lineage>
        <taxon>Bacteria</taxon>
        <taxon>Pseudomonadati</taxon>
        <taxon>Gemmatimonadota</taxon>
        <taxon>Gemmatimonadia</taxon>
        <taxon>Gemmatimonadales</taxon>
        <taxon>Gemmatimonadaceae</taxon>
        <taxon>Roseisolibacter</taxon>
    </lineage>
</organism>
<gene>
    <name evidence="1" type="ORF">rosag_28430</name>
</gene>
<evidence type="ECO:0000313" key="1">
    <source>
        <dbReference type="EMBL" id="GLC26330.1"/>
    </source>
</evidence>
<dbReference type="EMBL" id="BRXS01000004">
    <property type="protein sequence ID" value="GLC26330.1"/>
    <property type="molecule type" value="Genomic_DNA"/>
</dbReference>
<dbReference type="Proteomes" id="UP001161325">
    <property type="component" value="Unassembled WGS sequence"/>
</dbReference>
<keyword evidence="2" id="KW-1185">Reference proteome</keyword>
<dbReference type="AlphaFoldDB" id="A0AA37Q4B6"/>
<sequence>MSPSSLIAAEPVVAPIPRFGQALHRALSEADHRSLRELALRLTRTDEHRMPDEPAARDD</sequence>